<dbReference type="Proteomes" id="UP001260956">
    <property type="component" value="Unassembled WGS sequence"/>
</dbReference>
<evidence type="ECO:0000313" key="12">
    <source>
        <dbReference type="Proteomes" id="UP000253144"/>
    </source>
</evidence>
<reference evidence="2 9" key="2">
    <citation type="submission" date="2016-01" db="EMBL/GenBank/DDBJ databases">
        <title>Molecular Mechanisms for transfer of large genomic segments between Enterococcus faecium strains.</title>
        <authorList>
            <person name="Garcia-Solache M.A."/>
            <person name="Lebreton F."/>
            <person name="Mclaughlin R.E."/>
            <person name="Whiteaker J.D."/>
            <person name="Gilmore M.S."/>
            <person name="Rice L.B."/>
        </authorList>
    </citation>
    <scope>NUCLEOTIDE SEQUENCE [LARGE SCALE GENOMIC DNA]</scope>
    <source>
        <strain evidence="2 9">D344RRF x C68</strain>
    </source>
</reference>
<evidence type="ECO:0000313" key="9">
    <source>
        <dbReference type="Proteomes" id="UP000070452"/>
    </source>
</evidence>
<sequence>MTNVKIVTDSSCTMEKNVRDALGIRVMPLSIMIDGTVYPDDDQLDGERFMEMMAKAKNLPKTSQPPIGEFISMYDELGEDGSEVISIHMTKGLSGTVEAARQASNLTKTKVTVIDSDTTDQGLSFQVIRAAELAKEGKTVEEILEEVKKVQDNTKLYIGISTLDNLVKGGRISRTTGLLSSVLNIRVVMNFAHSELIPVTKGRGKKTFDKWFNNLKNELKELPNVRQIGISHADAKELAQEFKEGLQELFPDMHIPVLHTNPVIATHTGKDAFAIMYYVD</sequence>
<dbReference type="Proteomes" id="UP000224303">
    <property type="component" value="Unassembled WGS sequence"/>
</dbReference>
<dbReference type="PATRIC" id="fig|1352.771.peg.1607"/>
<dbReference type="Proteomes" id="UP001141166">
    <property type="component" value="Unassembled WGS sequence"/>
</dbReference>
<dbReference type="RefSeq" id="WP_002298122.1">
    <property type="nucleotide sequence ID" value="NZ_AP019394.1"/>
</dbReference>
<dbReference type="EMBL" id="NGLB01000001">
    <property type="protein sequence ID" value="OTO00131.1"/>
    <property type="molecule type" value="Genomic_DNA"/>
</dbReference>
<evidence type="ECO:0000313" key="6">
    <source>
        <dbReference type="EMBL" id="PHL22680.1"/>
    </source>
</evidence>
<evidence type="ECO:0000313" key="13">
    <source>
        <dbReference type="Proteomes" id="UP000289562"/>
    </source>
</evidence>
<dbReference type="InterPro" id="IPR043168">
    <property type="entry name" value="DegV_C"/>
</dbReference>
<protein>
    <submittedName>
        <fullName evidence="3">DegV family protein</fullName>
    </submittedName>
    <submittedName>
        <fullName evidence="2">EDD domain protein</fullName>
    </submittedName>
</protein>
<dbReference type="Gene3D" id="3.40.50.10170">
    <property type="match status" value="1"/>
</dbReference>
<dbReference type="Gene3D" id="3.30.1180.10">
    <property type="match status" value="1"/>
</dbReference>
<dbReference type="GeneID" id="66454049"/>
<evidence type="ECO:0000313" key="3">
    <source>
        <dbReference type="EMBL" id="MDC4247337.1"/>
    </source>
</evidence>
<proteinExistence type="predicted"/>
<dbReference type="Pfam" id="PF02645">
    <property type="entry name" value="DegV"/>
    <property type="match status" value="1"/>
</dbReference>
<dbReference type="PROSITE" id="PS51482">
    <property type="entry name" value="DEGV"/>
    <property type="match status" value="1"/>
</dbReference>
<reference evidence="6 11" key="4">
    <citation type="submission" date="2017-10" db="EMBL/GenBank/DDBJ databases">
        <title>Draft genomes of the Enterococcus faecium isolated from human feces before and after Helicobacter pylori eradication therapy.</title>
        <authorList>
            <person name="Prianichniikov N.A."/>
            <person name="Glushchenko O.E."/>
            <person name="Malakhova M.V."/>
        </authorList>
    </citation>
    <scope>NUCLEOTIDE SEQUENCE [LARGE SCALE GENOMIC DNA]</scope>
    <source>
        <strain evidence="6 11">Hp_5-7</strain>
    </source>
</reference>
<evidence type="ECO:0000313" key="4">
    <source>
        <dbReference type="EMBL" id="MDT2368769.1"/>
    </source>
</evidence>
<dbReference type="EMBL" id="PJVH01000002">
    <property type="protein sequence ID" value="RXU92296.1"/>
    <property type="molecule type" value="Genomic_DNA"/>
</dbReference>
<dbReference type="EMBL" id="LEQJ01000006">
    <property type="protein sequence ID" value="RBS32696.1"/>
    <property type="molecule type" value="Genomic_DNA"/>
</dbReference>
<accession>A0A132P2Q6</accession>
<evidence type="ECO:0000313" key="5">
    <source>
        <dbReference type="EMBL" id="OTO00131.1"/>
    </source>
</evidence>
<evidence type="ECO:0000313" key="8">
    <source>
        <dbReference type="EMBL" id="RXU92296.1"/>
    </source>
</evidence>
<reference evidence="3" key="6">
    <citation type="submission" date="2022-05" db="EMBL/GenBank/DDBJ databases">
        <title>Draft genome sequences of Clostridium perfringens strains isolated from Peru.</title>
        <authorList>
            <person name="Hurtado R."/>
            <person name="Lima L."/>
            <person name="Sousa T."/>
            <person name="Jaiswal A.K."/>
            <person name="Tiwari S."/>
            <person name="Maturrano L."/>
            <person name="Brenig B."/>
            <person name="Azevedo V."/>
        </authorList>
    </citation>
    <scope>NUCLEOTIDE SEQUENCE</scope>
    <source>
        <strain evidence="3">CP4</strain>
    </source>
</reference>
<evidence type="ECO:0000313" key="7">
    <source>
        <dbReference type="EMBL" id="RBS32696.1"/>
    </source>
</evidence>
<evidence type="ECO:0000313" key="11">
    <source>
        <dbReference type="Proteomes" id="UP000224303"/>
    </source>
</evidence>
<gene>
    <name evidence="5" type="ORF">A5804_001625</name>
    <name evidence="2" type="ORF">AWT83_13855</name>
    <name evidence="6" type="ORF">CQR37_02335</name>
    <name evidence="8" type="ORF">CYQ77_01250</name>
    <name evidence="7" type="ORF">EB12_01177</name>
    <name evidence="3" type="ORF">M3X98_04600</name>
    <name evidence="4" type="ORF">P6Z85_01000</name>
</gene>
<comment type="caution">
    <text evidence="2">The sequence shown here is derived from an EMBL/GenBank/DDBJ whole genome shotgun (WGS) entry which is preliminary data.</text>
</comment>
<reference evidence="4" key="7">
    <citation type="submission" date="2023-03" db="EMBL/GenBank/DDBJ databases">
        <authorList>
            <person name="Shen W."/>
            <person name="Cai J."/>
        </authorList>
    </citation>
    <scope>NUCLEOTIDE SEQUENCE</scope>
    <source>
        <strain evidence="4">B1010-2</strain>
    </source>
</reference>
<reference evidence="7 12" key="1">
    <citation type="submission" date="2015-06" db="EMBL/GenBank/DDBJ databases">
        <title>The Genome Sequence of Enterococcus faecium 131EA1.</title>
        <authorList>
            <consortium name="The Broad Institute Genomics Platform"/>
            <consortium name="The Broad Institute Genome Sequencing Center for Infectious Disease"/>
            <person name="Earl A.M."/>
            <person name="Van Tyne D."/>
            <person name="Lebreton F."/>
            <person name="Saavedra J.T."/>
            <person name="Gilmore M.S."/>
            <person name="Manson Mcguire A."/>
            <person name="Clock S."/>
            <person name="Crupain M."/>
            <person name="Rangan U."/>
            <person name="Young S."/>
            <person name="Abouelleil A."/>
            <person name="Cao P."/>
            <person name="Chapman S.B."/>
            <person name="Griggs A."/>
            <person name="Priest M."/>
            <person name="Shea T."/>
            <person name="Wortman J."/>
            <person name="Nusbaum C."/>
            <person name="Birren B."/>
        </authorList>
    </citation>
    <scope>NUCLEOTIDE SEQUENCE [LARGE SCALE GENOMIC DNA]</scope>
    <source>
        <strain evidence="7 12">131EA1</strain>
    </source>
</reference>
<dbReference type="Proteomes" id="UP000194737">
    <property type="component" value="Unassembled WGS sequence"/>
</dbReference>
<dbReference type="GO" id="GO:0008289">
    <property type="term" value="F:lipid binding"/>
    <property type="evidence" value="ECO:0007669"/>
    <property type="project" value="UniProtKB-KW"/>
</dbReference>
<dbReference type="Proteomes" id="UP000070452">
    <property type="component" value="Unassembled WGS sequence"/>
</dbReference>
<dbReference type="InterPro" id="IPR003797">
    <property type="entry name" value="DegV"/>
</dbReference>
<dbReference type="AlphaFoldDB" id="A0A132P2Q6"/>
<dbReference type="InterPro" id="IPR050270">
    <property type="entry name" value="DegV_domain_contain"/>
</dbReference>
<dbReference type="EMBL" id="JARPTX010000002">
    <property type="protein sequence ID" value="MDT2368769.1"/>
    <property type="molecule type" value="Genomic_DNA"/>
</dbReference>
<dbReference type="PANTHER" id="PTHR33434:SF8">
    <property type="entry name" value="DEGV DOMAIN-CONTAINING PROTEIN SPR1019"/>
    <property type="match status" value="1"/>
</dbReference>
<evidence type="ECO:0000313" key="2">
    <source>
        <dbReference type="EMBL" id="KWX16600.1"/>
    </source>
</evidence>
<dbReference type="Proteomes" id="UP000253144">
    <property type="component" value="Unassembled WGS sequence"/>
</dbReference>
<dbReference type="SUPFAM" id="SSF82549">
    <property type="entry name" value="DAK1/DegV-like"/>
    <property type="match status" value="1"/>
</dbReference>
<dbReference type="EMBL" id="JAMWMK010000005">
    <property type="protein sequence ID" value="MDC4247337.1"/>
    <property type="molecule type" value="Genomic_DNA"/>
</dbReference>
<dbReference type="Proteomes" id="UP000289562">
    <property type="component" value="Unassembled WGS sequence"/>
</dbReference>
<reference evidence="8 13" key="5">
    <citation type="submission" date="2017-12" db="EMBL/GenBank/DDBJ databases">
        <title>A pool of 800 enterococci isolated from chicken carcass rinse samples from New Zealand.</title>
        <authorList>
            <person name="Zhang J."/>
            <person name="Rogers L."/>
            <person name="Midwinter A."/>
            <person name="French N."/>
        </authorList>
    </citation>
    <scope>NUCLEOTIDE SEQUENCE [LARGE SCALE GENOMIC DNA]</scope>
    <source>
        <strain evidence="8 13">EN697</strain>
    </source>
</reference>
<evidence type="ECO:0000313" key="10">
    <source>
        <dbReference type="Proteomes" id="UP000194737"/>
    </source>
</evidence>
<evidence type="ECO:0000256" key="1">
    <source>
        <dbReference type="ARBA" id="ARBA00023121"/>
    </source>
</evidence>
<reference evidence="5 10" key="3">
    <citation type="submission" date="2017-05" db="EMBL/GenBank/DDBJ databases">
        <title>The Genome Sequence of Enterococcus faecium 6F2_DIV0138.</title>
        <authorList>
            <consortium name="The Broad Institute Genomics Platform"/>
            <consortium name="The Broad Institute Genomic Center for Infectious Diseases"/>
            <person name="Earl A."/>
            <person name="Manson A."/>
            <person name="Schwartman J."/>
            <person name="Gilmore M."/>
            <person name="Abouelleil A."/>
            <person name="Cao P."/>
            <person name="Chapman S."/>
            <person name="Cusick C."/>
            <person name="Shea T."/>
            <person name="Young S."/>
            <person name="Neafsey D."/>
            <person name="Nusbaum C."/>
            <person name="Birren B."/>
        </authorList>
    </citation>
    <scope>NUCLEOTIDE SEQUENCE [LARGE SCALE GENOMIC DNA]</scope>
    <source>
        <strain evidence="5 10">6F2_DIV0138</strain>
    </source>
</reference>
<name>A0A132P2Q6_ENTFC</name>
<keyword evidence="1" id="KW-0446">Lipid-binding</keyword>
<dbReference type="PANTHER" id="PTHR33434">
    <property type="entry name" value="DEGV DOMAIN-CONTAINING PROTEIN DR_1986-RELATED"/>
    <property type="match status" value="1"/>
</dbReference>
<dbReference type="NCBIfam" id="TIGR00762">
    <property type="entry name" value="DegV"/>
    <property type="match status" value="1"/>
</dbReference>
<dbReference type="EMBL" id="PCGC01000003">
    <property type="protein sequence ID" value="PHL22680.1"/>
    <property type="molecule type" value="Genomic_DNA"/>
</dbReference>
<dbReference type="EMBL" id="LRHK01000005">
    <property type="protein sequence ID" value="KWX16600.1"/>
    <property type="molecule type" value="Genomic_DNA"/>
</dbReference>
<organism evidence="2 9">
    <name type="scientific">Enterococcus faecium</name>
    <name type="common">Streptococcus faecium</name>
    <dbReference type="NCBI Taxonomy" id="1352"/>
    <lineage>
        <taxon>Bacteria</taxon>
        <taxon>Bacillati</taxon>
        <taxon>Bacillota</taxon>
        <taxon>Bacilli</taxon>
        <taxon>Lactobacillales</taxon>
        <taxon>Enterococcaceae</taxon>
        <taxon>Enterococcus</taxon>
    </lineage>
</organism>